<dbReference type="InterPro" id="IPR001314">
    <property type="entry name" value="Peptidase_S1A"/>
</dbReference>
<sequence length="1150" mass="118022">MPAQAQQTEFSGLRAGYLTPGTAELSPHAAPISIGLPDRDEAELAPHSNVTPPPLTVQIAPEPDILVADPATPTTARDPVNITGIGQMVTDGGGGSVGLCTGTLINPRTVLFAAHCVNGRPATAYGQASGGTGIAFGFETNTRANGPGQTDELVRWLLGGPGGAGRFQTNVAQALYNVNQVAYNPLSLEPEARSFLYGDVALATLDTPAANVPTWAVLFSPLPAPGTITAQNGTGYNVAQYGYGNNGTGSTGRLGSDFRRRSAENILGALTDLQTFEGFLFGGPANGLTQNLYFLDFDDPRRGQAGASPFDFNAFRDNARVTNGVVTEGGTSQGDSGGPLVLQNFAKQMVIGVLSGGYDRFFAGQPANGYGTVGFYQPLYLYWDWIAGNNPYHYVTTKAGDGAWTDANHWLTTLDPAYNVLVGGQVVNGIPGLTGEQKTGTSGDFGQICFQDRVSSECLDTRTGQTSITANPIGTAGNNAGSAVVAQDGAAGAAFDGVELAPQAAAVAPPAPTLVNGLPGASNFVPNNVDPVRATGARAQYYDVTLTAAGTTTLSGANIVIDRLTLGGASSGLTIASGASLTTLINTTQFAGVNTVNGALTTVGDYTLMGGALMGSGRINAPFLTSMLGRIAPGTMGTTGTLTIAGNLVLASGSQYLVDLGGVGVSDRVAVVAGSGQTGLATLGGTVGFQTVTGYRPRDGDAYTILTAAGGVTGRFSNTPGAFSAILTPILAYGPNAVTMRIQAGLYANVVNRSSRVQTAYAQLLDQNRSNYAALSGLYGEFDLQNQGTIRAQLENLAPRTAPLMSQMGTVATDTASRFFRDRINNIADGGQGGTLAMYGKPVQLASVAATSMNLAGMVDSDVGSGAMVQEGVLPDSVAVYLAGGYIDGNGVGLPSVQSFGRNQFDGFFIAAGVEHLMDEATTLGFGLTYSDLNGTTVAAGDSAGSELFQGTFYGSTRYGALVVDAQASAGVFKVDSSRMGAIGANSFTLTSEENAFTFSSEGGIGLLAESGGVSFKPRASLRYSHIGFTNVAEEGGGPALRYNLGSFDSVQGRAGASANAVLGSVKPFVSANYVHEFLDAPGAFGANFVNGIGNAALFSLPSTDRDWAEISGGFTFGSERVSATIAAERTIERDDIRNATLRGTVAIRF</sequence>
<proteinExistence type="predicted"/>
<evidence type="ECO:0000259" key="3">
    <source>
        <dbReference type="PROSITE" id="PS51208"/>
    </source>
</evidence>
<dbReference type="PRINTS" id="PR00722">
    <property type="entry name" value="CHYMOTRYPSIN"/>
</dbReference>
<gene>
    <name evidence="4" type="ORF">NMP03_00865</name>
</gene>
<dbReference type="PROSITE" id="PS51208">
    <property type="entry name" value="AUTOTRANSPORTER"/>
    <property type="match status" value="1"/>
</dbReference>
<dbReference type="SUPFAM" id="SSF103515">
    <property type="entry name" value="Autotransporter"/>
    <property type="match status" value="1"/>
</dbReference>
<dbReference type="SMART" id="SM00020">
    <property type="entry name" value="Tryp_SPc"/>
    <property type="match status" value="1"/>
</dbReference>
<dbReference type="Gene3D" id="2.40.10.10">
    <property type="entry name" value="Trypsin-like serine proteases"/>
    <property type="match status" value="2"/>
</dbReference>
<feature type="domain" description="Peptidase S1" evidence="2">
    <location>
        <begin position="18"/>
        <end position="391"/>
    </location>
</feature>
<evidence type="ECO:0000256" key="1">
    <source>
        <dbReference type="ARBA" id="ARBA00023157"/>
    </source>
</evidence>
<dbReference type="RefSeq" id="WP_256506681.1">
    <property type="nucleotide sequence ID" value="NZ_CP101740.1"/>
</dbReference>
<dbReference type="InterPro" id="IPR009003">
    <property type="entry name" value="Peptidase_S1_PA"/>
</dbReference>
<dbReference type="Pfam" id="PF00089">
    <property type="entry name" value="Trypsin"/>
    <property type="match status" value="1"/>
</dbReference>
<reference evidence="4" key="1">
    <citation type="submission" date="2022-07" db="EMBL/GenBank/DDBJ databases">
        <title>Sphingomonas sp. nov., a novel bacterium isolated from the north slope of the Mount Everest.</title>
        <authorList>
            <person name="Cui X."/>
            <person name="Liu Y."/>
        </authorList>
    </citation>
    <scope>NUCLEOTIDE SEQUENCE</scope>
    <source>
        <strain evidence="4">S5-59</strain>
    </source>
</reference>
<dbReference type="SUPFAM" id="SSF50494">
    <property type="entry name" value="Trypsin-like serine proteases"/>
    <property type="match status" value="1"/>
</dbReference>
<dbReference type="Pfam" id="PF03797">
    <property type="entry name" value="Autotransporter"/>
    <property type="match status" value="1"/>
</dbReference>
<dbReference type="EMBL" id="CP101740">
    <property type="protein sequence ID" value="UUL82828.1"/>
    <property type="molecule type" value="Genomic_DNA"/>
</dbReference>
<dbReference type="InterPro" id="IPR043504">
    <property type="entry name" value="Peptidase_S1_PA_chymotrypsin"/>
</dbReference>
<accession>A0ABY5L787</accession>
<dbReference type="InterPro" id="IPR001254">
    <property type="entry name" value="Trypsin_dom"/>
</dbReference>
<keyword evidence="5" id="KW-1185">Reference proteome</keyword>
<evidence type="ECO:0000259" key="2">
    <source>
        <dbReference type="PROSITE" id="PS50240"/>
    </source>
</evidence>
<protein>
    <submittedName>
        <fullName evidence="4">Autotransporter domain-containing protein</fullName>
    </submittedName>
</protein>
<dbReference type="InterPro" id="IPR005546">
    <property type="entry name" value="Autotransporte_beta"/>
</dbReference>
<keyword evidence="1" id="KW-1015">Disulfide bond</keyword>
<evidence type="ECO:0000313" key="4">
    <source>
        <dbReference type="EMBL" id="UUL82828.1"/>
    </source>
</evidence>
<organism evidence="4 5">
    <name type="scientific">Sphingomonas qomolangmaensis</name>
    <dbReference type="NCBI Taxonomy" id="2918765"/>
    <lineage>
        <taxon>Bacteria</taxon>
        <taxon>Pseudomonadati</taxon>
        <taxon>Pseudomonadota</taxon>
        <taxon>Alphaproteobacteria</taxon>
        <taxon>Sphingomonadales</taxon>
        <taxon>Sphingomonadaceae</taxon>
        <taxon>Sphingomonas</taxon>
    </lineage>
</organism>
<dbReference type="PROSITE" id="PS50240">
    <property type="entry name" value="TRYPSIN_DOM"/>
    <property type="match status" value="1"/>
</dbReference>
<feature type="domain" description="Autotransporter" evidence="3">
    <location>
        <begin position="873"/>
        <end position="1150"/>
    </location>
</feature>
<dbReference type="InterPro" id="IPR033116">
    <property type="entry name" value="TRYPSIN_SER"/>
</dbReference>
<name>A0ABY5L787_9SPHN</name>
<dbReference type="PROSITE" id="PS00135">
    <property type="entry name" value="TRYPSIN_SER"/>
    <property type="match status" value="1"/>
</dbReference>
<dbReference type="Proteomes" id="UP001058533">
    <property type="component" value="Chromosome"/>
</dbReference>
<dbReference type="InterPro" id="IPR036709">
    <property type="entry name" value="Autotransporte_beta_dom_sf"/>
</dbReference>
<dbReference type="SMART" id="SM00869">
    <property type="entry name" value="Autotransporter"/>
    <property type="match status" value="1"/>
</dbReference>
<evidence type="ECO:0000313" key="5">
    <source>
        <dbReference type="Proteomes" id="UP001058533"/>
    </source>
</evidence>
<dbReference type="Gene3D" id="2.40.128.130">
    <property type="entry name" value="Autotransporter beta-domain"/>
    <property type="match status" value="1"/>
</dbReference>